<keyword evidence="7" id="KW-0418">Kinase</keyword>
<dbReference type="InterPro" id="IPR004720">
    <property type="entry name" value="PTS_IIB_sorbose-sp"/>
</dbReference>
<accession>A0A7X2NT71</accession>
<dbReference type="InterPro" id="IPR036667">
    <property type="entry name" value="PTS_IIB_sorbose-sp_sf"/>
</dbReference>
<dbReference type="SUPFAM" id="SSF52728">
    <property type="entry name" value="PTS IIb component"/>
    <property type="match status" value="1"/>
</dbReference>
<dbReference type="PROSITE" id="PS51101">
    <property type="entry name" value="PTS_EIIB_TYPE_4"/>
    <property type="match status" value="1"/>
</dbReference>
<dbReference type="Gene3D" id="3.40.35.10">
    <property type="entry name" value="Phosphotransferase system, sorbose subfamily IIB component"/>
    <property type="match status" value="1"/>
</dbReference>
<evidence type="ECO:0000256" key="3">
    <source>
        <dbReference type="ARBA" id="ARBA00022490"/>
    </source>
</evidence>
<dbReference type="GO" id="GO:0016301">
    <property type="term" value="F:kinase activity"/>
    <property type="evidence" value="ECO:0007669"/>
    <property type="project" value="UniProtKB-KW"/>
</dbReference>
<keyword evidence="4 9" id="KW-0762">Sugar transport</keyword>
<keyword evidence="2" id="KW-0813">Transport</keyword>
<sequence length="157" mass="17548">MSVVLSRVDERLLHGQVIASWSKVLQIRRILVIDDKLAKDTFMAQVLEMTAPTGVKAKVMTCEQAMKELSGNEDSVNTMLLFKNVDAPLELVKLGYPMKELDIGNMGSGPSRKPVTKRVFMSQEEIGMVKELMNLGVDVYLQMLSSDSRTSMKEHIS</sequence>
<evidence type="ECO:0000256" key="2">
    <source>
        <dbReference type="ARBA" id="ARBA00022448"/>
    </source>
</evidence>
<dbReference type="GO" id="GO:0005737">
    <property type="term" value="C:cytoplasm"/>
    <property type="evidence" value="ECO:0007669"/>
    <property type="project" value="UniProtKB-SubCell"/>
</dbReference>
<dbReference type="GO" id="GO:0009401">
    <property type="term" value="P:phosphoenolpyruvate-dependent sugar phosphotransferase system"/>
    <property type="evidence" value="ECO:0007669"/>
    <property type="project" value="UniProtKB-KW"/>
</dbReference>
<evidence type="ECO:0000313" key="10">
    <source>
        <dbReference type="Proteomes" id="UP000461880"/>
    </source>
</evidence>
<reference evidence="9 10" key="1">
    <citation type="submission" date="2019-08" db="EMBL/GenBank/DDBJ databases">
        <title>In-depth cultivation of the pig gut microbiome towards novel bacterial diversity and tailored functional studies.</title>
        <authorList>
            <person name="Wylensek D."/>
            <person name="Hitch T.C.A."/>
            <person name="Clavel T."/>
        </authorList>
    </citation>
    <scope>NUCLEOTIDE SEQUENCE [LARGE SCALE GENOMIC DNA]</scope>
    <source>
        <strain evidence="9 10">Oil+RF-744-GAM-WT-6</strain>
    </source>
</reference>
<protein>
    <submittedName>
        <fullName evidence="9">PTS sugar transporter subunit IIB</fullName>
    </submittedName>
</protein>
<dbReference type="AlphaFoldDB" id="A0A7X2NT71"/>
<keyword evidence="10" id="KW-1185">Reference proteome</keyword>
<evidence type="ECO:0000313" key="9">
    <source>
        <dbReference type="EMBL" id="MSS59079.1"/>
    </source>
</evidence>
<keyword evidence="6" id="KW-0598">Phosphotransferase system</keyword>
<dbReference type="GO" id="GO:0008982">
    <property type="term" value="F:protein-N(PI)-phosphohistidine-sugar phosphotransferase activity"/>
    <property type="evidence" value="ECO:0007669"/>
    <property type="project" value="InterPro"/>
</dbReference>
<evidence type="ECO:0000256" key="1">
    <source>
        <dbReference type="ARBA" id="ARBA00004496"/>
    </source>
</evidence>
<name>A0A7X2NT71_9FIRM</name>
<comment type="caution">
    <text evidence="9">The sequence shown here is derived from an EMBL/GenBank/DDBJ whole genome shotgun (WGS) entry which is preliminary data.</text>
</comment>
<dbReference type="EMBL" id="VUMN01000022">
    <property type="protein sequence ID" value="MSS59079.1"/>
    <property type="molecule type" value="Genomic_DNA"/>
</dbReference>
<feature type="domain" description="PTS EIIB type-4" evidence="8">
    <location>
        <begin position="1"/>
        <end position="157"/>
    </location>
</feature>
<evidence type="ECO:0000259" key="8">
    <source>
        <dbReference type="PROSITE" id="PS51101"/>
    </source>
</evidence>
<proteinExistence type="predicted"/>
<keyword evidence="3" id="KW-0963">Cytoplasm</keyword>
<evidence type="ECO:0000256" key="7">
    <source>
        <dbReference type="ARBA" id="ARBA00022777"/>
    </source>
</evidence>
<dbReference type="RefSeq" id="WP_154505183.1">
    <property type="nucleotide sequence ID" value="NZ_VUMN01000022.1"/>
</dbReference>
<dbReference type="Pfam" id="PF03830">
    <property type="entry name" value="PTSIIB_sorb"/>
    <property type="match status" value="1"/>
</dbReference>
<keyword evidence="5" id="KW-0808">Transferase</keyword>
<gene>
    <name evidence="9" type="ORF">FYJ51_09220</name>
</gene>
<evidence type="ECO:0000256" key="5">
    <source>
        <dbReference type="ARBA" id="ARBA00022679"/>
    </source>
</evidence>
<dbReference type="Proteomes" id="UP000461880">
    <property type="component" value="Unassembled WGS sequence"/>
</dbReference>
<evidence type="ECO:0000256" key="4">
    <source>
        <dbReference type="ARBA" id="ARBA00022597"/>
    </source>
</evidence>
<evidence type="ECO:0000256" key="6">
    <source>
        <dbReference type="ARBA" id="ARBA00022683"/>
    </source>
</evidence>
<organism evidence="9 10">
    <name type="scientific">Stecheria intestinalis</name>
    <dbReference type="NCBI Taxonomy" id="2606630"/>
    <lineage>
        <taxon>Bacteria</taxon>
        <taxon>Bacillati</taxon>
        <taxon>Bacillota</taxon>
        <taxon>Erysipelotrichia</taxon>
        <taxon>Erysipelotrichales</taxon>
        <taxon>Erysipelotrichaceae</taxon>
        <taxon>Stecheria</taxon>
    </lineage>
</organism>
<comment type="subcellular location">
    <subcellularLocation>
        <location evidence="1">Cytoplasm</location>
    </subcellularLocation>
</comment>